<reference evidence="2 3" key="1">
    <citation type="submission" date="2016-04" db="EMBL/GenBank/DDBJ databases">
        <title>A degradative enzymes factory behind the ericoid mycorrhizal symbiosis.</title>
        <authorList>
            <consortium name="DOE Joint Genome Institute"/>
            <person name="Martino E."/>
            <person name="Morin E."/>
            <person name="Grelet G."/>
            <person name="Kuo A."/>
            <person name="Kohler A."/>
            <person name="Daghino S."/>
            <person name="Barry K."/>
            <person name="Choi C."/>
            <person name="Cichocki N."/>
            <person name="Clum A."/>
            <person name="Copeland A."/>
            <person name="Hainaut M."/>
            <person name="Haridas S."/>
            <person name="Labutti K."/>
            <person name="Lindquist E."/>
            <person name="Lipzen A."/>
            <person name="Khouja H.-R."/>
            <person name="Murat C."/>
            <person name="Ohm R."/>
            <person name="Olson A."/>
            <person name="Spatafora J."/>
            <person name="Veneault-Fourrey C."/>
            <person name="Henrissat B."/>
            <person name="Grigoriev I."/>
            <person name="Martin F."/>
            <person name="Perotto S."/>
        </authorList>
    </citation>
    <scope>NUCLEOTIDE SEQUENCE [LARGE SCALE GENOMIC DNA]</scope>
    <source>
        <strain evidence="2 3">E</strain>
    </source>
</reference>
<dbReference type="GO" id="GO:0004497">
    <property type="term" value="F:monooxygenase activity"/>
    <property type="evidence" value="ECO:0007669"/>
    <property type="project" value="TreeGrafter"/>
</dbReference>
<dbReference type="GO" id="GO:0050660">
    <property type="term" value="F:flavin adenine dinucleotide binding"/>
    <property type="evidence" value="ECO:0007669"/>
    <property type="project" value="TreeGrafter"/>
</dbReference>
<dbReference type="EMBL" id="KZ613785">
    <property type="protein sequence ID" value="PMD62051.1"/>
    <property type="molecule type" value="Genomic_DNA"/>
</dbReference>
<sequence>MGSIALNPSIEPPLKESSFELPAASYPLPSAAPLPQSDAELDGIARSCIDSLNSMLDIKDYSQLISLMASTSYWRDHLCLSNTKFSTLSGAKEIISFIKKPGKQCNIKSFALGDKKPGIANVDPIGKIKCILVHITLQNKIGNGRGIMRLIQDVENGDEWRIYTMFTTLRDLTDTPFLTGSKRPFHVAPEAAGNLSWGEYHGRKKNFIDQEPTVLIVGAGHSGLMTAARLSMLAVPTLVIDKQMRSGDAWRLRYDDLVLHDSCYSNAIPYFPYPPTWPVLAPKDKVADFLECYEAALDLNVWNETHIISSKWEADKKCWLVEVERCQDGKKTRRTLHPRHIVQATGLNGEPRIPEIPGMETFEGKTMHSSGFKGGSPDYKGKKVIVVGSGNSAHDISQACCKAGASVTMIQRSPTFVVSLARVHKLLSLQYNERTPAEDADMMSLSLPSTLFRTIGADALSLLSHMDAPLIASLSAVGFRPTPPDPYLNILVLTIQRAGGFYVNIGASELIASGAISVKSSPDLSITRINPHSIVLSDEEEIGNVDEIIFATGYENGRARTRKVFGDEVADGIESIWGFDGMGEIRGVWRRGGRPGFWVAAGAFWISRYYSRLLALQIKAIEMGLVEL</sequence>
<dbReference type="InterPro" id="IPR036188">
    <property type="entry name" value="FAD/NAD-bd_sf"/>
</dbReference>
<dbReference type="GeneID" id="36587987"/>
<dbReference type="InterPro" id="IPR036291">
    <property type="entry name" value="NAD(P)-bd_dom_sf"/>
</dbReference>
<protein>
    <submittedName>
        <fullName evidence="2">FAD/NAD(P)-binding domain-containing protein</fullName>
    </submittedName>
</protein>
<dbReference type="RefSeq" id="XP_024738955.1">
    <property type="nucleotide sequence ID" value="XM_024879910.1"/>
</dbReference>
<dbReference type="SUPFAM" id="SSF51905">
    <property type="entry name" value="FAD/NAD(P)-binding domain"/>
    <property type="match status" value="1"/>
</dbReference>
<keyword evidence="1" id="KW-0560">Oxidoreductase</keyword>
<name>A0A2J6TGB3_9HELO</name>
<evidence type="ECO:0000256" key="1">
    <source>
        <dbReference type="ARBA" id="ARBA00023002"/>
    </source>
</evidence>
<evidence type="ECO:0000313" key="2">
    <source>
        <dbReference type="EMBL" id="PMD62051.1"/>
    </source>
</evidence>
<evidence type="ECO:0000313" key="3">
    <source>
        <dbReference type="Proteomes" id="UP000235371"/>
    </source>
</evidence>
<proteinExistence type="predicted"/>
<dbReference type="AlphaFoldDB" id="A0A2J6TGB3"/>
<dbReference type="InterPro" id="IPR050982">
    <property type="entry name" value="Auxin_biosynth/cation_transpt"/>
</dbReference>
<dbReference type="InParanoid" id="A0A2J6TGB3"/>
<dbReference type="OrthoDB" id="74360at2759"/>
<organism evidence="2 3">
    <name type="scientific">Hyaloscypha bicolor E</name>
    <dbReference type="NCBI Taxonomy" id="1095630"/>
    <lineage>
        <taxon>Eukaryota</taxon>
        <taxon>Fungi</taxon>
        <taxon>Dikarya</taxon>
        <taxon>Ascomycota</taxon>
        <taxon>Pezizomycotina</taxon>
        <taxon>Leotiomycetes</taxon>
        <taxon>Helotiales</taxon>
        <taxon>Hyaloscyphaceae</taxon>
        <taxon>Hyaloscypha</taxon>
        <taxon>Hyaloscypha bicolor</taxon>
    </lineage>
</organism>
<dbReference type="Gene3D" id="3.50.50.60">
    <property type="entry name" value="FAD/NAD(P)-binding domain"/>
    <property type="match status" value="1"/>
</dbReference>
<accession>A0A2J6TGB3</accession>
<dbReference type="PRINTS" id="PR00411">
    <property type="entry name" value="PNDRDTASEI"/>
</dbReference>
<keyword evidence="3" id="KW-1185">Reference proteome</keyword>
<gene>
    <name evidence="2" type="ORF">K444DRAFT_611261</name>
</gene>
<dbReference type="SUPFAM" id="SSF51735">
    <property type="entry name" value="NAD(P)-binding Rossmann-fold domains"/>
    <property type="match status" value="1"/>
</dbReference>
<dbReference type="Pfam" id="PF13738">
    <property type="entry name" value="Pyr_redox_3"/>
    <property type="match status" value="1"/>
</dbReference>
<dbReference type="PANTHER" id="PTHR43539">
    <property type="entry name" value="FLAVIN-BINDING MONOOXYGENASE-LIKE PROTEIN (AFU_ORTHOLOGUE AFUA_4G09220)"/>
    <property type="match status" value="1"/>
</dbReference>
<dbReference type="PANTHER" id="PTHR43539:SF68">
    <property type="entry name" value="FLAVIN-BINDING MONOOXYGENASE-LIKE PROTEIN (AFU_ORTHOLOGUE AFUA_4G09220)"/>
    <property type="match status" value="1"/>
</dbReference>
<dbReference type="Proteomes" id="UP000235371">
    <property type="component" value="Unassembled WGS sequence"/>
</dbReference>